<feature type="region of interest" description="Disordered" evidence="1">
    <location>
        <begin position="228"/>
        <end position="247"/>
    </location>
</feature>
<dbReference type="EMBL" id="CH476625">
    <property type="protein sequence ID" value="EDO02024.1"/>
    <property type="molecule type" value="Genomic_DNA"/>
</dbReference>
<evidence type="ECO:0000313" key="2">
    <source>
        <dbReference type="EMBL" id="EDO02024.1"/>
    </source>
</evidence>
<name>A7EGQ8_SCLS1</name>
<dbReference type="RefSeq" id="XP_001594692.1">
    <property type="nucleotide sequence ID" value="XM_001594642.1"/>
</dbReference>
<proteinExistence type="predicted"/>
<feature type="compositionally biased region" description="Low complexity" evidence="1">
    <location>
        <begin position="96"/>
        <end position="107"/>
    </location>
</feature>
<dbReference type="OMA" id="IRWTIST"/>
<dbReference type="InParanoid" id="A7EGQ8"/>
<feature type="compositionally biased region" description="Polar residues" evidence="1">
    <location>
        <begin position="11"/>
        <end position="22"/>
    </location>
</feature>
<keyword evidence="3" id="KW-1185">Reference proteome</keyword>
<dbReference type="GeneID" id="5490633"/>
<dbReference type="eggNOG" id="KOG0351">
    <property type="taxonomic scope" value="Eukaryota"/>
</dbReference>
<dbReference type="Proteomes" id="UP000001312">
    <property type="component" value="Unassembled WGS sequence"/>
</dbReference>
<feature type="compositionally biased region" description="Acidic residues" evidence="1">
    <location>
        <begin position="228"/>
        <end position="240"/>
    </location>
</feature>
<dbReference type="HOGENOM" id="CLU_781113_0_0_1"/>
<feature type="compositionally biased region" description="Basic residues" evidence="1">
    <location>
        <begin position="286"/>
        <end position="301"/>
    </location>
</feature>
<protein>
    <submittedName>
        <fullName evidence="2">Uncharacterized protein</fullName>
    </submittedName>
</protein>
<dbReference type="STRING" id="665079.A7EGQ8"/>
<sequence>MSKNLKLPLQTRISTSPNAASRKTSKSKPKRQAPPPSTLLTSPIAEPRPSRKGKERYIEDDIAMTDDDFHPSTYPQHDPLASDSVESSEDDSFEPMRGASRGMRGSRQANRIGPPITVDEEMKRLNPVHRDVVDDFVQQAKTLEESIRNKNGHRKPYFTELEFRQMAIRWTISTTLMSQIPGISKENIHAHGMRFLKLLDESHFSYRQMMDPNFKPDKNHLIVDLVSESDTEDESGEQSEESSRYFHEVNPAVQAFNERMEMAAQIPRTQPIEADSSKRSNQKSFHGYKSKSRFNNYRRKSGGSTSSKAGSSSGVTKKRAPTSSRKSTASKGSSLMSQFGRSGGGGGSSINPMPT</sequence>
<feature type="compositionally biased region" description="Low complexity" evidence="1">
    <location>
        <begin position="302"/>
        <end position="315"/>
    </location>
</feature>
<evidence type="ECO:0000313" key="3">
    <source>
        <dbReference type="Proteomes" id="UP000001312"/>
    </source>
</evidence>
<dbReference type="AlphaFoldDB" id="A7EGQ8"/>
<accession>A7EGQ8</accession>
<organism evidence="2 3">
    <name type="scientific">Sclerotinia sclerotiorum (strain ATCC 18683 / 1980 / Ss-1)</name>
    <name type="common">White mold</name>
    <name type="synonym">Whetzelinia sclerotiorum</name>
    <dbReference type="NCBI Taxonomy" id="665079"/>
    <lineage>
        <taxon>Eukaryota</taxon>
        <taxon>Fungi</taxon>
        <taxon>Dikarya</taxon>
        <taxon>Ascomycota</taxon>
        <taxon>Pezizomycotina</taxon>
        <taxon>Leotiomycetes</taxon>
        <taxon>Helotiales</taxon>
        <taxon>Sclerotiniaceae</taxon>
        <taxon>Sclerotinia</taxon>
    </lineage>
</organism>
<feature type="compositionally biased region" description="Low complexity" evidence="1">
    <location>
        <begin position="322"/>
        <end position="334"/>
    </location>
</feature>
<feature type="region of interest" description="Disordered" evidence="1">
    <location>
        <begin position="1"/>
        <end position="113"/>
    </location>
</feature>
<evidence type="ECO:0000256" key="1">
    <source>
        <dbReference type="SAM" id="MobiDB-lite"/>
    </source>
</evidence>
<dbReference type="KEGG" id="ssl:SS1G_04500"/>
<gene>
    <name evidence="2" type="ORF">SS1G_04500</name>
</gene>
<reference evidence="3" key="1">
    <citation type="journal article" date="2011" name="PLoS Genet.">
        <title>Genomic analysis of the necrotrophic fungal pathogens Sclerotinia sclerotiorum and Botrytis cinerea.</title>
        <authorList>
            <person name="Amselem J."/>
            <person name="Cuomo C.A."/>
            <person name="van Kan J.A."/>
            <person name="Viaud M."/>
            <person name="Benito E.P."/>
            <person name="Couloux A."/>
            <person name="Coutinho P.M."/>
            <person name="de Vries R.P."/>
            <person name="Dyer P.S."/>
            <person name="Fillinger S."/>
            <person name="Fournier E."/>
            <person name="Gout L."/>
            <person name="Hahn M."/>
            <person name="Kohn L."/>
            <person name="Lapalu N."/>
            <person name="Plummer K.M."/>
            <person name="Pradier J.M."/>
            <person name="Quevillon E."/>
            <person name="Sharon A."/>
            <person name="Simon A."/>
            <person name="ten Have A."/>
            <person name="Tudzynski B."/>
            <person name="Tudzynski P."/>
            <person name="Wincker P."/>
            <person name="Andrew M."/>
            <person name="Anthouard V."/>
            <person name="Beever R.E."/>
            <person name="Beffa R."/>
            <person name="Benoit I."/>
            <person name="Bouzid O."/>
            <person name="Brault B."/>
            <person name="Chen Z."/>
            <person name="Choquer M."/>
            <person name="Collemare J."/>
            <person name="Cotton P."/>
            <person name="Danchin E.G."/>
            <person name="Da Silva C."/>
            <person name="Gautier A."/>
            <person name="Giraud C."/>
            <person name="Giraud T."/>
            <person name="Gonzalez C."/>
            <person name="Grossetete S."/>
            <person name="Guldener U."/>
            <person name="Henrissat B."/>
            <person name="Howlett B.J."/>
            <person name="Kodira C."/>
            <person name="Kretschmer M."/>
            <person name="Lappartient A."/>
            <person name="Leroch M."/>
            <person name="Levis C."/>
            <person name="Mauceli E."/>
            <person name="Neuveglise C."/>
            <person name="Oeser B."/>
            <person name="Pearson M."/>
            <person name="Poulain J."/>
            <person name="Poussereau N."/>
            <person name="Quesneville H."/>
            <person name="Rascle C."/>
            <person name="Schumacher J."/>
            <person name="Segurens B."/>
            <person name="Sexton A."/>
            <person name="Silva E."/>
            <person name="Sirven C."/>
            <person name="Soanes D.M."/>
            <person name="Talbot N.J."/>
            <person name="Templeton M."/>
            <person name="Yandava C."/>
            <person name="Yarden O."/>
            <person name="Zeng Q."/>
            <person name="Rollins J.A."/>
            <person name="Lebrun M.H."/>
            <person name="Dickman M."/>
        </authorList>
    </citation>
    <scope>NUCLEOTIDE SEQUENCE [LARGE SCALE GENOMIC DNA]</scope>
    <source>
        <strain evidence="3">ATCC 18683 / 1980 / Ss-1</strain>
    </source>
</reference>
<feature type="region of interest" description="Disordered" evidence="1">
    <location>
        <begin position="267"/>
        <end position="355"/>
    </location>
</feature>